<feature type="domain" description="TraD/TraG TraM recognition site" evidence="8">
    <location>
        <begin position="582"/>
        <end position="707"/>
    </location>
</feature>
<dbReference type="Gene3D" id="3.40.50.300">
    <property type="entry name" value="P-loop containing nucleotide triphosphate hydrolases"/>
    <property type="match status" value="2"/>
</dbReference>
<keyword evidence="2" id="KW-1003">Cell membrane</keyword>
<dbReference type="RefSeq" id="WP_219936079.1">
    <property type="nucleotide sequence ID" value="NZ_JAGFNY010000001.1"/>
</dbReference>
<dbReference type="InterPro" id="IPR051539">
    <property type="entry name" value="T4SS-coupling_protein"/>
</dbReference>
<keyword evidence="5 7" id="KW-0472">Membrane</keyword>
<proteinExistence type="predicted"/>
<reference evidence="9 10" key="1">
    <citation type="submission" date="2021-03" db="EMBL/GenBank/DDBJ databases">
        <title>Succinivibrio sp. nov. isolated from feces of cow.</title>
        <authorList>
            <person name="Choi J.-Y."/>
        </authorList>
    </citation>
    <scope>NUCLEOTIDE SEQUENCE [LARGE SCALE GENOMIC DNA]</scope>
    <source>
        <strain evidence="9 10">AGMB01872</strain>
    </source>
</reference>
<evidence type="ECO:0000256" key="6">
    <source>
        <dbReference type="SAM" id="MobiDB-lite"/>
    </source>
</evidence>
<dbReference type="EMBL" id="JAGFNY010000001">
    <property type="protein sequence ID" value="MBW7569499.1"/>
    <property type="molecule type" value="Genomic_DNA"/>
</dbReference>
<gene>
    <name evidence="9" type="ORF">J5V48_01135</name>
</gene>
<dbReference type="CDD" id="cd01127">
    <property type="entry name" value="TrwB_TraG_TraD_VirD4"/>
    <property type="match status" value="2"/>
</dbReference>
<organism evidence="9 10">
    <name type="scientific">Succinivibrio faecicola</name>
    <dbReference type="NCBI Taxonomy" id="2820300"/>
    <lineage>
        <taxon>Bacteria</taxon>
        <taxon>Pseudomonadati</taxon>
        <taxon>Pseudomonadota</taxon>
        <taxon>Gammaproteobacteria</taxon>
        <taxon>Aeromonadales</taxon>
        <taxon>Succinivibrionaceae</taxon>
        <taxon>Succinivibrio</taxon>
    </lineage>
</organism>
<sequence>MNLKLAYQSFFSRVISFIDRSVKSEKNLLRIPFLKDMRSSYIYLVFLSLAVFAAVLFLLVTPFVYLMQLLMPISVIGCVYYFNKDKNPSVDNISNFFVLGIRQVVNILKGRALDFEYLKDCSLVYLGNGYEFKPKHSRALYDLLNDGLTSSFDIRDENTQTGSNQIHNLGKKECNDVFIKTGSLNTHTMFFGTTGTGKTKFFILQIMQAILRNEVVIVIDPKADRELKEQMIECSKLCLKEKQFYSLDLNEPDSAKQSFNLLSVCKDECKIAEQIIACISKEDDLSSDAFKSYAQNAIMNTIIALKELNYDLNFANIKNHLSLDTYYEAIKVMMIKFVASINTYYAYDYTQRFFKGIGESVTKLKTSLVEYGFDESLFSKDANKDDSLYQDSLDDETLENSTKKKRSASKYGTVLFKAQALRKLYLGLLDKYELKGEDEFISKSIETEIDGEKVVLNSPVLNLDKERDPAMPKNKVTRNLKLESLFDQCMIDETYFVKMTNSPDGLLNALSQNGFDRILNSRKKAVDLRQIYNESGILYVSLNSLVNRLRAVSVGKLILSELTSLSSLIYNADFSLNATDKRVNIFVDEAGEIITQELVMLLNKSRGANFALTLATQSYADLCKDAGEYTASKILDNCNNLICCRVNSEQTAMLISRLTGNTRKNVHSRGYSQSSDTQELLTGFNQSHSVREMDCAFFPYDAIMRLPNFEYIAKLSDGRLVKGVFPYLEKIDSKSILKELTESQRRKKQDVGSKNKCSKECTDRTDSDENKGIYERASNIADKKDYSFKDEFESKVTTSFQFSSTKAEKPLSDIKNEHCFNKSHESDNKKTSSTDSVFAKANESLASDDSYISHIQSDIESSDLYDDFDDIDDILSDSSHLNNYDYENDCFIGKRSKSDEILTKEYLSGIYSRFKKKKTTYENRQEKNNLTKIEQK</sequence>
<dbReference type="Pfam" id="PF12696">
    <property type="entry name" value="TraG-D_C"/>
    <property type="match status" value="1"/>
</dbReference>
<accession>A0ABS7DDX5</accession>
<evidence type="ECO:0000256" key="4">
    <source>
        <dbReference type="ARBA" id="ARBA00022989"/>
    </source>
</evidence>
<dbReference type="Proteomes" id="UP000731465">
    <property type="component" value="Unassembled WGS sequence"/>
</dbReference>
<evidence type="ECO:0000313" key="9">
    <source>
        <dbReference type="EMBL" id="MBW7569499.1"/>
    </source>
</evidence>
<evidence type="ECO:0000256" key="7">
    <source>
        <dbReference type="SAM" id="Phobius"/>
    </source>
</evidence>
<evidence type="ECO:0000256" key="1">
    <source>
        <dbReference type="ARBA" id="ARBA00004651"/>
    </source>
</evidence>
<dbReference type="SUPFAM" id="SSF52540">
    <property type="entry name" value="P-loop containing nucleoside triphosphate hydrolases"/>
    <property type="match status" value="1"/>
</dbReference>
<keyword evidence="10" id="KW-1185">Reference proteome</keyword>
<comment type="caution">
    <text evidence="9">The sequence shown here is derived from an EMBL/GenBank/DDBJ whole genome shotgun (WGS) entry which is preliminary data.</text>
</comment>
<evidence type="ECO:0000256" key="2">
    <source>
        <dbReference type="ARBA" id="ARBA00022475"/>
    </source>
</evidence>
<comment type="subcellular location">
    <subcellularLocation>
        <location evidence="1">Cell membrane</location>
        <topology evidence="1">Multi-pass membrane protein</topology>
    </subcellularLocation>
</comment>
<evidence type="ECO:0000313" key="10">
    <source>
        <dbReference type="Proteomes" id="UP000731465"/>
    </source>
</evidence>
<feature type="region of interest" description="Disordered" evidence="6">
    <location>
        <begin position="742"/>
        <end position="769"/>
    </location>
</feature>
<name>A0ABS7DDX5_9GAMM</name>
<keyword evidence="3 7" id="KW-0812">Transmembrane</keyword>
<dbReference type="PANTHER" id="PTHR37937:SF1">
    <property type="entry name" value="CONJUGATIVE TRANSFER: DNA TRANSPORT"/>
    <property type="match status" value="1"/>
</dbReference>
<keyword evidence="4 7" id="KW-1133">Transmembrane helix</keyword>
<dbReference type="PANTHER" id="PTHR37937">
    <property type="entry name" value="CONJUGATIVE TRANSFER: DNA TRANSPORT"/>
    <property type="match status" value="1"/>
</dbReference>
<dbReference type="InterPro" id="IPR032689">
    <property type="entry name" value="TraG-D_C"/>
</dbReference>
<protein>
    <submittedName>
        <fullName evidence="9">TraM recognition domain-containing protein</fullName>
    </submittedName>
</protein>
<feature type="transmembrane region" description="Helical" evidence="7">
    <location>
        <begin position="40"/>
        <end position="59"/>
    </location>
</feature>
<evidence type="ECO:0000259" key="8">
    <source>
        <dbReference type="Pfam" id="PF12696"/>
    </source>
</evidence>
<dbReference type="InterPro" id="IPR027417">
    <property type="entry name" value="P-loop_NTPase"/>
</dbReference>
<evidence type="ECO:0000256" key="5">
    <source>
        <dbReference type="ARBA" id="ARBA00023136"/>
    </source>
</evidence>
<evidence type="ECO:0000256" key="3">
    <source>
        <dbReference type="ARBA" id="ARBA00022692"/>
    </source>
</evidence>